<dbReference type="PRINTS" id="PR00723">
    <property type="entry name" value="SUBTILISIN"/>
</dbReference>
<dbReference type="SUPFAM" id="SSF54897">
    <property type="entry name" value="Protease propeptides/inhibitors"/>
    <property type="match status" value="1"/>
</dbReference>
<evidence type="ECO:0000256" key="9">
    <source>
        <dbReference type="SAM" id="SignalP"/>
    </source>
</evidence>
<keyword evidence="14" id="KW-1185">Reference proteome</keyword>
<dbReference type="RefSeq" id="WP_132985719.1">
    <property type="nucleotide sequence ID" value="NZ_BMME01000001.1"/>
</dbReference>
<feature type="active site" description="Charge relay system" evidence="7">
    <location>
        <position position="158"/>
    </location>
</feature>
<dbReference type="InterPro" id="IPR000209">
    <property type="entry name" value="Peptidase_S8/S53_dom"/>
</dbReference>
<keyword evidence="2" id="KW-0134">Cell wall</keyword>
<dbReference type="Proteomes" id="UP000599009">
    <property type="component" value="Unassembled WGS sequence"/>
</dbReference>
<dbReference type="SUPFAM" id="SSF52743">
    <property type="entry name" value="Subtilisin-like"/>
    <property type="match status" value="1"/>
</dbReference>
<keyword evidence="2" id="KW-0964">Secreted</keyword>
<evidence type="ECO:0000256" key="6">
    <source>
        <dbReference type="ARBA" id="ARBA00022825"/>
    </source>
</evidence>
<evidence type="ECO:0000313" key="14">
    <source>
        <dbReference type="Proteomes" id="UP000599009"/>
    </source>
</evidence>
<dbReference type="PANTHER" id="PTHR43806">
    <property type="entry name" value="PEPTIDASE S8"/>
    <property type="match status" value="1"/>
</dbReference>
<evidence type="ECO:0000256" key="1">
    <source>
        <dbReference type="ARBA" id="ARBA00011073"/>
    </source>
</evidence>
<dbReference type="InterPro" id="IPR003137">
    <property type="entry name" value="PA_domain"/>
</dbReference>
<dbReference type="Pfam" id="PF00082">
    <property type="entry name" value="Peptidase_S8"/>
    <property type="match status" value="2"/>
</dbReference>
<protein>
    <submittedName>
        <fullName evidence="13">Peptidase S8</fullName>
    </submittedName>
</protein>
<proteinExistence type="inferred from homology"/>
<evidence type="ECO:0000256" key="4">
    <source>
        <dbReference type="ARBA" id="ARBA00022729"/>
    </source>
</evidence>
<dbReference type="Gene3D" id="3.40.50.200">
    <property type="entry name" value="Peptidase S8/S53 domain"/>
    <property type="match status" value="1"/>
</dbReference>
<dbReference type="PROSITE" id="PS00136">
    <property type="entry name" value="SUBTILASE_ASP"/>
    <property type="match status" value="1"/>
</dbReference>
<dbReference type="InterPro" id="IPR022398">
    <property type="entry name" value="Peptidase_S8_His-AS"/>
</dbReference>
<dbReference type="EMBL" id="BMME01000001">
    <property type="protein sequence ID" value="GGJ97825.1"/>
    <property type="molecule type" value="Genomic_DNA"/>
</dbReference>
<dbReference type="InterPro" id="IPR054399">
    <property type="entry name" value="Fervidolysin-like_N_prodom"/>
</dbReference>
<evidence type="ECO:0000256" key="5">
    <source>
        <dbReference type="ARBA" id="ARBA00022801"/>
    </source>
</evidence>
<keyword evidence="4 9" id="KW-0732">Signal</keyword>
<dbReference type="InterPro" id="IPR023827">
    <property type="entry name" value="Peptidase_S8_Asp-AS"/>
</dbReference>
<dbReference type="InterPro" id="IPR023828">
    <property type="entry name" value="Peptidase_S8_Ser-AS"/>
</dbReference>
<keyword evidence="3 7" id="KW-0645">Protease</keyword>
<dbReference type="PROSITE" id="PS00137">
    <property type="entry name" value="SUBTILASE_HIS"/>
    <property type="match status" value="1"/>
</dbReference>
<evidence type="ECO:0000256" key="3">
    <source>
        <dbReference type="ARBA" id="ARBA00022670"/>
    </source>
</evidence>
<feature type="signal peptide" evidence="9">
    <location>
        <begin position="1"/>
        <end position="24"/>
    </location>
</feature>
<evidence type="ECO:0000259" key="12">
    <source>
        <dbReference type="Pfam" id="PF22148"/>
    </source>
</evidence>
<dbReference type="InterPro" id="IPR050131">
    <property type="entry name" value="Peptidase_S8_subtilisin-like"/>
</dbReference>
<dbReference type="Pfam" id="PF22148">
    <property type="entry name" value="Fervidolysin_NPro-like"/>
    <property type="match status" value="1"/>
</dbReference>
<dbReference type="InterPro" id="IPR036852">
    <property type="entry name" value="Peptidase_S8/S53_dom_sf"/>
</dbReference>
<dbReference type="InterPro" id="IPR037045">
    <property type="entry name" value="S8pro/Inhibitor_I9_sf"/>
</dbReference>
<organism evidence="13 14">
    <name type="scientific">Luteimonas terricola</name>
    <dbReference type="NCBI Taxonomy" id="645597"/>
    <lineage>
        <taxon>Bacteria</taxon>
        <taxon>Pseudomonadati</taxon>
        <taxon>Pseudomonadota</taxon>
        <taxon>Gammaproteobacteria</taxon>
        <taxon>Lysobacterales</taxon>
        <taxon>Lysobacteraceae</taxon>
        <taxon>Luteimonas</taxon>
    </lineage>
</organism>
<feature type="domain" description="Fervidolysin-like N-terminal prodomain" evidence="12">
    <location>
        <begin position="21"/>
        <end position="90"/>
    </location>
</feature>
<dbReference type="PROSITE" id="PS51892">
    <property type="entry name" value="SUBTILASE"/>
    <property type="match status" value="1"/>
</dbReference>
<evidence type="ECO:0000259" key="11">
    <source>
        <dbReference type="Pfam" id="PF02225"/>
    </source>
</evidence>
<evidence type="ECO:0000256" key="2">
    <source>
        <dbReference type="ARBA" id="ARBA00022512"/>
    </source>
</evidence>
<evidence type="ECO:0000259" key="10">
    <source>
        <dbReference type="Pfam" id="PF00082"/>
    </source>
</evidence>
<evidence type="ECO:0000256" key="8">
    <source>
        <dbReference type="RuleBase" id="RU003355"/>
    </source>
</evidence>
<feature type="domain" description="PA" evidence="11">
    <location>
        <begin position="344"/>
        <end position="408"/>
    </location>
</feature>
<feature type="chain" id="PRO_5046775636" evidence="9">
    <location>
        <begin position="25"/>
        <end position="591"/>
    </location>
</feature>
<evidence type="ECO:0000256" key="7">
    <source>
        <dbReference type="PROSITE-ProRule" id="PRU01240"/>
    </source>
</evidence>
<sequence>MKQHTLVVAISAAMFLAMSGAASAAEPDPDPNRVMVKFKPGASAQVRSALGAAGGRVHLELGPQRVIAATVPQQALAGLRNNPNVEYVELDAPRYPTAQVTPYGINNVQAPQAWSVGADGGGIKVCVIDSGINAGHEDFAGIQMTGYPSGWNNDSCGHGTHVAGTIAAANNSVGVVGVSPGAVSLHIVKVFDGASCGWSYASSLVDAANRCATAGAKVINMSLGGSTSSSTENNAFANLDSQGILSIAAAGNGGNTRHSYPASYDSVMSVAAVDINNAHASFSQANNQVEIAAPGVGVLSTYPFLDASMSVGGASFIVSPIEGTVQANASGQLADGGLCTGAGSWGGKVVMCERGEISFADKVAAAQAGGAAAVVIYNNVPGGFAGTLGTATSTVPALSMSQEDGQALVGGSLGQTASVSTVSQSNASGYAYLDGTSMASPHVAGGAAVVWSANPAASNQQVRNALTSTALDLGAAGRDNYYGHGLMQVFAATESLVGGGGTDPDPVAAPSSLTAYNYGTSKGSLQFGLQWSGGDVTVDVYRDGSKVASGIGNTGSHTDLVKVKKNTSGTFTYKVCNGGTSDCSAEASVSY</sequence>
<evidence type="ECO:0000313" key="13">
    <source>
        <dbReference type="EMBL" id="GGJ97825.1"/>
    </source>
</evidence>
<keyword evidence="5 7" id="KW-0378">Hydrolase</keyword>
<dbReference type="InterPro" id="IPR015500">
    <property type="entry name" value="Peptidase_S8_subtilisin-rel"/>
</dbReference>
<dbReference type="Pfam" id="PF02225">
    <property type="entry name" value="PA"/>
    <property type="match status" value="1"/>
</dbReference>
<feature type="active site" description="Charge relay system" evidence="7">
    <location>
        <position position="437"/>
    </location>
</feature>
<accession>A0ABQ2E692</accession>
<feature type="active site" description="Charge relay system" evidence="7">
    <location>
        <position position="129"/>
    </location>
</feature>
<comment type="similarity">
    <text evidence="1 7 8">Belongs to the peptidase S8 family.</text>
</comment>
<name>A0ABQ2E692_9GAMM</name>
<feature type="domain" description="Peptidase S8/S53" evidence="10">
    <location>
        <begin position="120"/>
        <end position="297"/>
    </location>
</feature>
<keyword evidence="6 7" id="KW-0720">Serine protease</keyword>
<gene>
    <name evidence="13" type="ORF">GCM10011394_03430</name>
</gene>
<dbReference type="Gene3D" id="3.50.30.30">
    <property type="match status" value="1"/>
</dbReference>
<dbReference type="PANTHER" id="PTHR43806:SF11">
    <property type="entry name" value="CEREVISIN-RELATED"/>
    <property type="match status" value="1"/>
</dbReference>
<dbReference type="PROSITE" id="PS00138">
    <property type="entry name" value="SUBTILASE_SER"/>
    <property type="match status" value="1"/>
</dbReference>
<dbReference type="Gene3D" id="3.30.70.80">
    <property type="entry name" value="Peptidase S8 propeptide/proteinase inhibitor I9"/>
    <property type="match status" value="1"/>
</dbReference>
<feature type="domain" description="Peptidase S8/S53" evidence="10">
    <location>
        <begin position="416"/>
        <end position="485"/>
    </location>
</feature>
<comment type="caution">
    <text evidence="13">The sequence shown here is derived from an EMBL/GenBank/DDBJ whole genome shotgun (WGS) entry which is preliminary data.</text>
</comment>
<reference evidence="14" key="1">
    <citation type="journal article" date="2019" name="Int. J. Syst. Evol. Microbiol.">
        <title>The Global Catalogue of Microorganisms (GCM) 10K type strain sequencing project: providing services to taxonomists for standard genome sequencing and annotation.</title>
        <authorList>
            <consortium name="The Broad Institute Genomics Platform"/>
            <consortium name="The Broad Institute Genome Sequencing Center for Infectious Disease"/>
            <person name="Wu L."/>
            <person name="Ma J."/>
        </authorList>
    </citation>
    <scope>NUCLEOTIDE SEQUENCE [LARGE SCALE GENOMIC DNA]</scope>
    <source>
        <strain evidence="14">CGMCC 1.8985</strain>
    </source>
</reference>